<evidence type="ECO:0000256" key="1">
    <source>
        <dbReference type="ARBA" id="ARBA00005952"/>
    </source>
</evidence>
<accession>A0A0F9J3J1</accession>
<reference evidence="7" key="1">
    <citation type="journal article" date="2015" name="Nature">
        <title>Complex archaea that bridge the gap between prokaryotes and eukaryotes.</title>
        <authorList>
            <person name="Spang A."/>
            <person name="Saw J.H."/>
            <person name="Jorgensen S.L."/>
            <person name="Zaremba-Niedzwiedzka K."/>
            <person name="Martijn J."/>
            <person name="Lind A.E."/>
            <person name="van Eijk R."/>
            <person name="Schleper C."/>
            <person name="Guy L."/>
            <person name="Ettema T.J."/>
        </authorList>
    </citation>
    <scope>NUCLEOTIDE SEQUENCE</scope>
</reference>
<dbReference type="InterPro" id="IPR006027">
    <property type="entry name" value="NusB_RsmB_TIM44"/>
</dbReference>
<keyword evidence="4" id="KW-0805">Transcription regulation</keyword>
<dbReference type="GO" id="GO:0005829">
    <property type="term" value="C:cytosol"/>
    <property type="evidence" value="ECO:0007669"/>
    <property type="project" value="TreeGrafter"/>
</dbReference>
<dbReference type="InterPro" id="IPR035926">
    <property type="entry name" value="NusB-like_sf"/>
</dbReference>
<organism evidence="7">
    <name type="scientific">marine sediment metagenome</name>
    <dbReference type="NCBI Taxonomy" id="412755"/>
    <lineage>
        <taxon>unclassified sequences</taxon>
        <taxon>metagenomes</taxon>
        <taxon>ecological metagenomes</taxon>
    </lineage>
</organism>
<comment type="similarity">
    <text evidence="1">Belongs to the NusB family.</text>
</comment>
<dbReference type="SUPFAM" id="SSF48013">
    <property type="entry name" value="NusB-like"/>
    <property type="match status" value="1"/>
</dbReference>
<dbReference type="GO" id="GO:0006353">
    <property type="term" value="P:DNA-templated transcription termination"/>
    <property type="evidence" value="ECO:0007669"/>
    <property type="project" value="InterPro"/>
</dbReference>
<dbReference type="InterPro" id="IPR011605">
    <property type="entry name" value="NusB_fam"/>
</dbReference>
<evidence type="ECO:0000259" key="6">
    <source>
        <dbReference type="Pfam" id="PF01029"/>
    </source>
</evidence>
<dbReference type="EMBL" id="LAZR01017420">
    <property type="protein sequence ID" value="KKM00501.1"/>
    <property type="molecule type" value="Genomic_DNA"/>
</dbReference>
<sequence>MPGKRRKARIAALKTLFEVDSVDHSPDHILERQLEEHSLPDDAAEFARHLVRGVMENYERLDEVIRKNAPAWPLEQVAAVDRNILRLAIYEIVIDNRVPMRAAINEAIELAKEFGGEASPKFVNGVLGSVAATGTRR</sequence>
<dbReference type="Pfam" id="PF01029">
    <property type="entry name" value="NusB"/>
    <property type="match status" value="1"/>
</dbReference>
<comment type="caution">
    <text evidence="7">The sequence shown here is derived from an EMBL/GenBank/DDBJ whole genome shotgun (WGS) entry which is preliminary data.</text>
</comment>
<evidence type="ECO:0000256" key="2">
    <source>
        <dbReference type="ARBA" id="ARBA00022814"/>
    </source>
</evidence>
<protein>
    <recommendedName>
        <fullName evidence="6">NusB/RsmB/TIM44 domain-containing protein</fullName>
    </recommendedName>
</protein>
<evidence type="ECO:0000256" key="4">
    <source>
        <dbReference type="ARBA" id="ARBA00023015"/>
    </source>
</evidence>
<dbReference type="GO" id="GO:0003723">
    <property type="term" value="F:RNA binding"/>
    <property type="evidence" value="ECO:0007669"/>
    <property type="project" value="UniProtKB-KW"/>
</dbReference>
<dbReference type="AlphaFoldDB" id="A0A0F9J3J1"/>
<keyword evidence="5" id="KW-0804">Transcription</keyword>
<evidence type="ECO:0000256" key="3">
    <source>
        <dbReference type="ARBA" id="ARBA00022884"/>
    </source>
</evidence>
<dbReference type="NCBIfam" id="TIGR01951">
    <property type="entry name" value="nusB"/>
    <property type="match status" value="1"/>
</dbReference>
<evidence type="ECO:0000313" key="7">
    <source>
        <dbReference type="EMBL" id="KKM00501.1"/>
    </source>
</evidence>
<dbReference type="PANTHER" id="PTHR11078:SF3">
    <property type="entry name" value="ANTITERMINATION NUSB DOMAIN-CONTAINING PROTEIN"/>
    <property type="match status" value="1"/>
</dbReference>
<keyword evidence="2" id="KW-0889">Transcription antitermination</keyword>
<evidence type="ECO:0000256" key="5">
    <source>
        <dbReference type="ARBA" id="ARBA00023163"/>
    </source>
</evidence>
<name>A0A0F9J3J1_9ZZZZ</name>
<proteinExistence type="inferred from homology"/>
<dbReference type="Gene3D" id="1.10.940.10">
    <property type="entry name" value="NusB-like"/>
    <property type="match status" value="1"/>
</dbReference>
<dbReference type="GO" id="GO:0031564">
    <property type="term" value="P:transcription antitermination"/>
    <property type="evidence" value="ECO:0007669"/>
    <property type="project" value="UniProtKB-KW"/>
</dbReference>
<gene>
    <name evidence="7" type="ORF">LCGC14_1803820</name>
</gene>
<dbReference type="HAMAP" id="MF_00073">
    <property type="entry name" value="NusB"/>
    <property type="match status" value="1"/>
</dbReference>
<keyword evidence="3" id="KW-0694">RNA-binding</keyword>
<dbReference type="PANTHER" id="PTHR11078">
    <property type="entry name" value="N UTILIZATION SUBSTANCE PROTEIN B-RELATED"/>
    <property type="match status" value="1"/>
</dbReference>
<feature type="domain" description="NusB/RsmB/TIM44" evidence="6">
    <location>
        <begin position="6"/>
        <end position="131"/>
    </location>
</feature>